<dbReference type="EMBL" id="UINC01039688">
    <property type="protein sequence ID" value="SVB38533.1"/>
    <property type="molecule type" value="Genomic_DNA"/>
</dbReference>
<dbReference type="AlphaFoldDB" id="A0A382DLM9"/>
<evidence type="ECO:0000313" key="1">
    <source>
        <dbReference type="EMBL" id="SVB38533.1"/>
    </source>
</evidence>
<name>A0A382DLM9_9ZZZZ</name>
<reference evidence="1" key="1">
    <citation type="submission" date="2018-05" db="EMBL/GenBank/DDBJ databases">
        <authorList>
            <person name="Lanie J.A."/>
            <person name="Ng W.-L."/>
            <person name="Kazmierczak K.M."/>
            <person name="Andrzejewski T.M."/>
            <person name="Davidsen T.M."/>
            <person name="Wayne K.J."/>
            <person name="Tettelin H."/>
            <person name="Glass J.I."/>
            <person name="Rusch D."/>
            <person name="Podicherti R."/>
            <person name="Tsui H.-C.T."/>
            <person name="Winkler M.E."/>
        </authorList>
    </citation>
    <scope>NUCLEOTIDE SEQUENCE</scope>
</reference>
<feature type="non-terminal residue" evidence="1">
    <location>
        <position position="1"/>
    </location>
</feature>
<protein>
    <submittedName>
        <fullName evidence="1">Uncharacterized protein</fullName>
    </submittedName>
</protein>
<gene>
    <name evidence="1" type="ORF">METZ01_LOCUS191387</name>
</gene>
<organism evidence="1">
    <name type="scientific">marine metagenome</name>
    <dbReference type="NCBI Taxonomy" id="408172"/>
    <lineage>
        <taxon>unclassified sequences</taxon>
        <taxon>metagenomes</taxon>
        <taxon>ecological metagenomes</taxon>
    </lineage>
</organism>
<proteinExistence type="predicted"/>
<sequence>LFNDPGQLNPIEQPEIIKQMKSIMLDKMQKNDAPTEILERFNKN</sequence>
<accession>A0A382DLM9</accession>